<dbReference type="Proteomes" id="UP000636956">
    <property type="component" value="Unassembled WGS sequence"/>
</dbReference>
<dbReference type="EMBL" id="BMMD01000050">
    <property type="protein sequence ID" value="GGJ94785.1"/>
    <property type="molecule type" value="Genomic_DNA"/>
</dbReference>
<reference evidence="1" key="2">
    <citation type="submission" date="2020-09" db="EMBL/GenBank/DDBJ databases">
        <authorList>
            <person name="Sun Q."/>
            <person name="Zhou Y."/>
        </authorList>
    </citation>
    <scope>NUCLEOTIDE SEQUENCE</scope>
    <source>
        <strain evidence="1">CGMCC 1.8984</strain>
    </source>
</reference>
<reference evidence="1" key="1">
    <citation type="journal article" date="2014" name="Int. J. Syst. Evol. Microbiol.">
        <title>Complete genome sequence of Corynebacterium casei LMG S-19264T (=DSM 44701T), isolated from a smear-ripened cheese.</title>
        <authorList>
            <consortium name="US DOE Joint Genome Institute (JGI-PGF)"/>
            <person name="Walter F."/>
            <person name="Albersmeier A."/>
            <person name="Kalinowski J."/>
            <person name="Ruckert C."/>
        </authorList>
    </citation>
    <scope>NUCLEOTIDE SEQUENCE</scope>
    <source>
        <strain evidence="1">CGMCC 1.8984</strain>
    </source>
</reference>
<proteinExistence type="predicted"/>
<gene>
    <name evidence="1" type="ORF">GCM10011372_36330</name>
</gene>
<protein>
    <submittedName>
        <fullName evidence="1">Uncharacterized protein</fullName>
    </submittedName>
</protein>
<keyword evidence="2" id="KW-1185">Reference proteome</keyword>
<sequence length="70" mass="7704">MRELVTHLRDLLPRDVGLGRGGGRIEVFDRLPDLDEANANRIEHDAVVVGSCRVVLDHPARDEDVSESGS</sequence>
<evidence type="ECO:0000313" key="2">
    <source>
        <dbReference type="Proteomes" id="UP000636956"/>
    </source>
</evidence>
<organism evidence="1 2">
    <name type="scientific">Agromyces bauzanensis</name>
    <dbReference type="NCBI Taxonomy" id="1308924"/>
    <lineage>
        <taxon>Bacteria</taxon>
        <taxon>Bacillati</taxon>
        <taxon>Actinomycetota</taxon>
        <taxon>Actinomycetes</taxon>
        <taxon>Micrococcales</taxon>
        <taxon>Microbacteriaceae</taxon>
        <taxon>Agromyces</taxon>
    </lineage>
</organism>
<accession>A0A917UY22</accession>
<name>A0A917UY22_9MICO</name>
<comment type="caution">
    <text evidence="1">The sequence shown here is derived from an EMBL/GenBank/DDBJ whole genome shotgun (WGS) entry which is preliminary data.</text>
</comment>
<evidence type="ECO:0000313" key="1">
    <source>
        <dbReference type="EMBL" id="GGJ94785.1"/>
    </source>
</evidence>
<dbReference type="AlphaFoldDB" id="A0A917UY22"/>